<dbReference type="PANTHER" id="PTHR43084">
    <property type="entry name" value="PERSULFIDE DIOXYGENASE ETHE1"/>
    <property type="match status" value="1"/>
</dbReference>
<organism evidence="3 4">
    <name type="scientific">Blastococcus colisei</name>
    <dbReference type="NCBI Taxonomy" id="1564162"/>
    <lineage>
        <taxon>Bacteria</taxon>
        <taxon>Bacillati</taxon>
        <taxon>Actinomycetota</taxon>
        <taxon>Actinomycetes</taxon>
        <taxon>Geodermatophilales</taxon>
        <taxon>Geodermatophilaceae</taxon>
        <taxon>Blastococcus</taxon>
    </lineage>
</organism>
<reference evidence="3 4" key="1">
    <citation type="submission" date="2019-06" db="EMBL/GenBank/DDBJ databases">
        <title>Sequencing the genomes of 1000 actinobacteria strains.</title>
        <authorList>
            <person name="Klenk H.-P."/>
        </authorList>
    </citation>
    <scope>NUCLEOTIDE SEQUENCE [LARGE SCALE GENOMIC DNA]</scope>
    <source>
        <strain evidence="3 4">DSM 46837</strain>
    </source>
</reference>
<dbReference type="PROSITE" id="PS00380">
    <property type="entry name" value="RHODANESE_1"/>
    <property type="match status" value="2"/>
</dbReference>
<keyword evidence="1" id="KW-0479">Metal-binding</keyword>
<comment type="caution">
    <text evidence="3">The sequence shown here is derived from an EMBL/GenBank/DDBJ whole genome shotgun (WGS) entry which is preliminary data.</text>
</comment>
<evidence type="ECO:0000256" key="1">
    <source>
        <dbReference type="ARBA" id="ARBA00022723"/>
    </source>
</evidence>
<dbReference type="CDD" id="cd00158">
    <property type="entry name" value="RHOD"/>
    <property type="match status" value="2"/>
</dbReference>
<name>A0A543PFT4_9ACTN</name>
<evidence type="ECO:0000313" key="4">
    <source>
        <dbReference type="Proteomes" id="UP000319865"/>
    </source>
</evidence>
<dbReference type="InterPro" id="IPR001763">
    <property type="entry name" value="Rhodanese-like_dom"/>
</dbReference>
<dbReference type="GO" id="GO:0070813">
    <property type="term" value="P:hydrogen sulfide metabolic process"/>
    <property type="evidence" value="ECO:0007669"/>
    <property type="project" value="TreeGrafter"/>
</dbReference>
<dbReference type="InterPro" id="IPR001307">
    <property type="entry name" value="Thiosulphate_STrfase_CS"/>
</dbReference>
<dbReference type="OrthoDB" id="3196337at2"/>
<dbReference type="InterPro" id="IPR051682">
    <property type="entry name" value="Mito_Persulfide_Diox"/>
</dbReference>
<dbReference type="EMBL" id="VFQE01000001">
    <property type="protein sequence ID" value="TQN42927.1"/>
    <property type="molecule type" value="Genomic_DNA"/>
</dbReference>
<dbReference type="Gene3D" id="3.40.250.10">
    <property type="entry name" value="Rhodanese-like domain"/>
    <property type="match status" value="2"/>
</dbReference>
<gene>
    <name evidence="3" type="ORF">FHU33_2340</name>
</gene>
<dbReference type="SUPFAM" id="SSF52821">
    <property type="entry name" value="Rhodanese/Cell cycle control phosphatase"/>
    <property type="match status" value="2"/>
</dbReference>
<accession>A0A543PFT4</accession>
<protein>
    <submittedName>
        <fullName evidence="3">3-mercaptopyruvate sulfurtransferase SseA</fullName>
    </submittedName>
</protein>
<dbReference type="GO" id="GO:0046872">
    <property type="term" value="F:metal ion binding"/>
    <property type="evidence" value="ECO:0007669"/>
    <property type="project" value="UniProtKB-KW"/>
</dbReference>
<dbReference type="CDD" id="cd07724">
    <property type="entry name" value="POD-like_MBL-fold"/>
    <property type="match status" value="1"/>
</dbReference>
<dbReference type="GO" id="GO:0006749">
    <property type="term" value="P:glutathione metabolic process"/>
    <property type="evidence" value="ECO:0007669"/>
    <property type="project" value="InterPro"/>
</dbReference>
<feature type="domain" description="Rhodanese" evidence="2">
    <location>
        <begin position="265"/>
        <end position="356"/>
    </location>
</feature>
<dbReference type="GO" id="GO:0050313">
    <property type="term" value="F:sulfur dioxygenase activity"/>
    <property type="evidence" value="ECO:0007669"/>
    <property type="project" value="InterPro"/>
</dbReference>
<keyword evidence="3" id="KW-0808">Transferase</keyword>
<dbReference type="GO" id="GO:0004792">
    <property type="term" value="F:thiosulfate-cyanide sulfurtransferase activity"/>
    <property type="evidence" value="ECO:0007669"/>
    <property type="project" value="InterPro"/>
</dbReference>
<dbReference type="AlphaFoldDB" id="A0A543PFT4"/>
<dbReference type="SUPFAM" id="SSF56281">
    <property type="entry name" value="Metallo-hydrolase/oxidoreductase"/>
    <property type="match status" value="1"/>
</dbReference>
<evidence type="ECO:0000259" key="2">
    <source>
        <dbReference type="PROSITE" id="PS50206"/>
    </source>
</evidence>
<keyword evidence="3" id="KW-0670">Pyruvate</keyword>
<dbReference type="InterPro" id="IPR036873">
    <property type="entry name" value="Rhodanese-like_dom_sf"/>
</dbReference>
<dbReference type="SMART" id="SM00450">
    <property type="entry name" value="RHOD"/>
    <property type="match status" value="2"/>
</dbReference>
<sequence length="459" mass="48144">MGIDVTPVVDDGLGNSAYLVDLGDGRGLVVDASRDLRPVRAAAERRGLHVAYAVDTHVHADFLTGAVQLAADDGAQVIASARGHREFPHVGLDDGDEVDLGGLRLRALFTPGHTDEHLAYLLLDGQTAVGVFSGGSLIVGSAARTDLLGADRTDELTRAQYRSLQRLTALADDVVVWPTHGAGSFCSAPAGDRRTTTIGAEKAGNPLLAAPDEDAFLAALLGSLGSYPAYFSWLGELNRRGPDVLDAPSAGRLTPLSVPTVDRLRESGAVVVDVRPVSDFSDGHVPGALSIPLRPQFATWLGWLVSPGTPLVVVRDPDQDPEEVAWQARKVGYDQLAGELAGGMNAWREAGAAIRSIPLVTTEQLPDIDSGDLEILDVRQDSEFRSGHVPGARHVELGTLANRAAQLPARPTVVMCGHGERAMGAASLLARAGRSQVTVLAGGPRDWSTATARPLVAGG</sequence>
<dbReference type="Proteomes" id="UP000319865">
    <property type="component" value="Unassembled WGS sequence"/>
</dbReference>
<dbReference type="PANTHER" id="PTHR43084:SF1">
    <property type="entry name" value="PERSULFIDE DIOXYGENASE ETHE1, MITOCHONDRIAL"/>
    <property type="match status" value="1"/>
</dbReference>
<dbReference type="PROSITE" id="PS50206">
    <property type="entry name" value="RHODANESE_3"/>
    <property type="match status" value="2"/>
</dbReference>
<evidence type="ECO:0000313" key="3">
    <source>
        <dbReference type="EMBL" id="TQN42927.1"/>
    </source>
</evidence>
<keyword evidence="4" id="KW-1185">Reference proteome</keyword>
<dbReference type="Gene3D" id="3.60.15.10">
    <property type="entry name" value="Ribonuclease Z/Hydroxyacylglutathione hydrolase-like"/>
    <property type="match status" value="1"/>
</dbReference>
<proteinExistence type="predicted"/>
<dbReference type="InterPro" id="IPR044528">
    <property type="entry name" value="POD-like_MBL-fold"/>
</dbReference>
<dbReference type="Pfam" id="PF00581">
    <property type="entry name" value="Rhodanese"/>
    <property type="match status" value="2"/>
</dbReference>
<dbReference type="InterPro" id="IPR001279">
    <property type="entry name" value="Metallo-B-lactamas"/>
</dbReference>
<dbReference type="InterPro" id="IPR036866">
    <property type="entry name" value="RibonucZ/Hydroxyglut_hydro"/>
</dbReference>
<dbReference type="SMART" id="SM00849">
    <property type="entry name" value="Lactamase_B"/>
    <property type="match status" value="1"/>
</dbReference>
<dbReference type="Pfam" id="PF00753">
    <property type="entry name" value="Lactamase_B"/>
    <property type="match status" value="1"/>
</dbReference>
<feature type="domain" description="Rhodanese" evidence="2">
    <location>
        <begin position="369"/>
        <end position="456"/>
    </location>
</feature>